<dbReference type="GO" id="GO:0006400">
    <property type="term" value="P:tRNA modification"/>
    <property type="evidence" value="ECO:0007669"/>
    <property type="project" value="InterPro"/>
</dbReference>
<evidence type="ECO:0000313" key="6">
    <source>
        <dbReference type="Proteomes" id="UP000410492"/>
    </source>
</evidence>
<evidence type="ECO:0000313" key="5">
    <source>
        <dbReference type="EMBL" id="VEN56818.1"/>
    </source>
</evidence>
<accession>A0A653D9K9</accession>
<dbReference type="PANTHER" id="PTHR13452">
    <property type="entry name" value="THUMP DOMAIN CONTAINING PROTEIN 1-RELATED"/>
    <property type="match status" value="1"/>
</dbReference>
<dbReference type="FunFam" id="3.30.2300.10:FF:000001">
    <property type="entry name" value="THUMP domain-containing protein 1"/>
    <property type="match status" value="1"/>
</dbReference>
<dbReference type="CDD" id="cd11717">
    <property type="entry name" value="THUMP_THUMPD1_like"/>
    <property type="match status" value="1"/>
</dbReference>
<keyword evidence="6" id="KW-1185">Reference proteome</keyword>
<dbReference type="OrthoDB" id="550424at2759"/>
<dbReference type="PANTHER" id="PTHR13452:SF10">
    <property type="entry name" value="THUMP DOMAIN-CONTAINING PROTEIN 1"/>
    <property type="match status" value="1"/>
</dbReference>
<organism evidence="5 6">
    <name type="scientific">Callosobruchus maculatus</name>
    <name type="common">Southern cowpea weevil</name>
    <name type="synonym">Pulse bruchid</name>
    <dbReference type="NCBI Taxonomy" id="64391"/>
    <lineage>
        <taxon>Eukaryota</taxon>
        <taxon>Metazoa</taxon>
        <taxon>Ecdysozoa</taxon>
        <taxon>Arthropoda</taxon>
        <taxon>Hexapoda</taxon>
        <taxon>Insecta</taxon>
        <taxon>Pterygota</taxon>
        <taxon>Neoptera</taxon>
        <taxon>Endopterygota</taxon>
        <taxon>Coleoptera</taxon>
        <taxon>Polyphaga</taxon>
        <taxon>Cucujiformia</taxon>
        <taxon>Chrysomeloidea</taxon>
        <taxon>Chrysomelidae</taxon>
        <taxon>Bruchinae</taxon>
        <taxon>Bruchini</taxon>
        <taxon>Callosobruchus</taxon>
    </lineage>
</organism>
<protein>
    <recommendedName>
        <fullName evidence="4">THUMP domain-containing protein</fullName>
    </recommendedName>
</protein>
<sequence>MSKIEKFKHRRNQYHKRSTKRFSLDVNLKGFLCSCNNREKDCIREAYNLLNKYADKLYPPPPVKDVSTEDPSTDVADDLKKELEDLKSSAHEEKKFQVLESGAKNFLFIKTTVDDPVLLAENIVKDIDSTKTQQTKFLLRLIPIETTCKAYMKDMVSAFSPLVGKYFKDQTRSFSVIYNHRNNDSLDREEIIKTIAEAVLKTGNNKVDLKTPDVSIVIEVIRGFALIGVVPGFFKYKKYNLIAIAEQSEEKSQNEDVDKEIEKGVKLEENTEKSNQESAQPEVCE</sequence>
<dbReference type="EMBL" id="CAACVG010010849">
    <property type="protein sequence ID" value="VEN56818.1"/>
    <property type="molecule type" value="Genomic_DNA"/>
</dbReference>
<dbReference type="AlphaFoldDB" id="A0A653D9K9"/>
<keyword evidence="2" id="KW-0694">RNA-binding</keyword>
<evidence type="ECO:0000256" key="1">
    <source>
        <dbReference type="ARBA" id="ARBA00060731"/>
    </source>
</evidence>
<dbReference type="Gene3D" id="3.30.2300.10">
    <property type="entry name" value="THUMP superfamily"/>
    <property type="match status" value="1"/>
</dbReference>
<evidence type="ECO:0000256" key="3">
    <source>
        <dbReference type="SAM" id="MobiDB-lite"/>
    </source>
</evidence>
<evidence type="ECO:0000256" key="2">
    <source>
        <dbReference type="PROSITE-ProRule" id="PRU00529"/>
    </source>
</evidence>
<feature type="compositionally biased region" description="Basic and acidic residues" evidence="3">
    <location>
        <begin position="248"/>
        <end position="275"/>
    </location>
</feature>
<feature type="region of interest" description="Disordered" evidence="3">
    <location>
        <begin position="248"/>
        <end position="285"/>
    </location>
</feature>
<dbReference type="Proteomes" id="UP000410492">
    <property type="component" value="Unassembled WGS sequence"/>
</dbReference>
<dbReference type="SMART" id="SM00981">
    <property type="entry name" value="THUMP"/>
    <property type="match status" value="1"/>
</dbReference>
<dbReference type="SUPFAM" id="SSF143437">
    <property type="entry name" value="THUMP domain-like"/>
    <property type="match status" value="1"/>
</dbReference>
<proteinExistence type="inferred from homology"/>
<reference evidence="5 6" key="1">
    <citation type="submission" date="2019-01" db="EMBL/GenBank/DDBJ databases">
        <authorList>
            <person name="Sayadi A."/>
        </authorList>
    </citation>
    <scope>NUCLEOTIDE SEQUENCE [LARGE SCALE GENOMIC DNA]</scope>
</reference>
<evidence type="ECO:0000259" key="4">
    <source>
        <dbReference type="PROSITE" id="PS51165"/>
    </source>
</evidence>
<gene>
    <name evidence="5" type="ORF">CALMAC_LOCUS15613</name>
</gene>
<dbReference type="Pfam" id="PF02926">
    <property type="entry name" value="THUMP"/>
    <property type="match status" value="1"/>
</dbReference>
<dbReference type="PROSITE" id="PS51165">
    <property type="entry name" value="THUMP"/>
    <property type="match status" value="1"/>
</dbReference>
<dbReference type="GO" id="GO:0003723">
    <property type="term" value="F:RNA binding"/>
    <property type="evidence" value="ECO:0007669"/>
    <property type="project" value="UniProtKB-UniRule"/>
</dbReference>
<comment type="similarity">
    <text evidence="1">Belongs to the THUMPD1 family.</text>
</comment>
<name>A0A653D9K9_CALMS</name>
<dbReference type="InterPro" id="IPR004114">
    <property type="entry name" value="THUMP_dom"/>
</dbReference>
<feature type="domain" description="THUMP" evidence="4">
    <location>
        <begin position="126"/>
        <end position="231"/>
    </location>
</feature>
<dbReference type="InterPro" id="IPR040183">
    <property type="entry name" value="THUMPD1-like"/>
</dbReference>